<feature type="region of interest" description="Disordered" evidence="2">
    <location>
        <begin position="171"/>
        <end position="247"/>
    </location>
</feature>
<reference evidence="3" key="1">
    <citation type="submission" date="2023-02" db="EMBL/GenBank/DDBJ databases">
        <title>Identification and recombinant expression of a fungal hydrolase from Papiliotrema laurentii that hydrolyzes apple cutin and clears colloidal polyester polyurethane.</title>
        <authorList>
            <consortium name="DOE Joint Genome Institute"/>
            <person name="Roman V.A."/>
            <person name="Bojanowski C."/>
            <person name="Crable B.R."/>
            <person name="Wagner D.N."/>
            <person name="Hung C.S."/>
            <person name="Nadeau L.J."/>
            <person name="Schratz L."/>
            <person name="Haridas S."/>
            <person name="Pangilinan J."/>
            <person name="Lipzen A."/>
            <person name="Na H."/>
            <person name="Yan M."/>
            <person name="Ng V."/>
            <person name="Grigoriev I.V."/>
            <person name="Spatafora J.W."/>
            <person name="Barlow D."/>
            <person name="Biffinger J."/>
            <person name="Kelley-Loughnane N."/>
            <person name="Varaljay V.A."/>
            <person name="Crookes-Goodson W.J."/>
        </authorList>
    </citation>
    <scope>NUCLEOTIDE SEQUENCE</scope>
    <source>
        <strain evidence="3">5307AH</strain>
    </source>
</reference>
<feature type="coiled-coil region" evidence="1">
    <location>
        <begin position="257"/>
        <end position="284"/>
    </location>
</feature>
<feature type="region of interest" description="Disordered" evidence="2">
    <location>
        <begin position="356"/>
        <end position="422"/>
    </location>
</feature>
<keyword evidence="1" id="KW-0175">Coiled coil</keyword>
<feature type="coiled-coil region" evidence="1">
    <location>
        <begin position="21"/>
        <end position="48"/>
    </location>
</feature>
<protein>
    <submittedName>
        <fullName evidence="3">Uncharacterized protein</fullName>
    </submittedName>
</protein>
<sequence length="422" mass="45507">MDGRRDMARQGDELSQLWALVQELTEQVAINEATVKQLKERAENVKGQAAHAGAGFPLRRFNLDISDEEFQTELEKFASHLVLENQHLQHENKNLNALLKEYESTLEQVMGKFRGIAHASQQHDLSLHSYYSSLLQTLQTAHSSAHLHDDTSLSLLLNRLSTLLRSALRSLGGEDPDTDLANLLNNSRLTDGSSNDGTSDGPPSPAQSTSSAVKSSSSGRKPIVVPGKPTARQPPFPGFLPGASGGYAGTEGQADWALEREMEIQRLEEENKILRDLLSIAEESPAALAVGDDTKDGTHSGPQSPPLEEGSQRRKGSLTVEELEAGAELEAEEKKRAMESAIERGVIDQDGNFLMDHQNQVRREPGTGLGGGGGVAEGGTQRPVLHDSALGFTAEVASGSALDDGDGDHEEEKEDETVGEKD</sequence>
<keyword evidence="4" id="KW-1185">Reference proteome</keyword>
<organism evidence="3 4">
    <name type="scientific">Papiliotrema laurentii</name>
    <name type="common">Cryptococcus laurentii</name>
    <dbReference type="NCBI Taxonomy" id="5418"/>
    <lineage>
        <taxon>Eukaryota</taxon>
        <taxon>Fungi</taxon>
        <taxon>Dikarya</taxon>
        <taxon>Basidiomycota</taxon>
        <taxon>Agaricomycotina</taxon>
        <taxon>Tremellomycetes</taxon>
        <taxon>Tremellales</taxon>
        <taxon>Rhynchogastremaceae</taxon>
        <taxon>Papiliotrema</taxon>
    </lineage>
</organism>
<feature type="coiled-coil region" evidence="1">
    <location>
        <begin position="85"/>
        <end position="112"/>
    </location>
</feature>
<dbReference type="PANTHER" id="PTHR39472">
    <property type="entry name" value="EXPRESSED PROTEIN"/>
    <property type="match status" value="1"/>
</dbReference>
<proteinExistence type="predicted"/>
<evidence type="ECO:0000313" key="4">
    <source>
        <dbReference type="Proteomes" id="UP001182556"/>
    </source>
</evidence>
<evidence type="ECO:0000256" key="2">
    <source>
        <dbReference type="SAM" id="MobiDB-lite"/>
    </source>
</evidence>
<dbReference type="EMBL" id="JAODAN010000008">
    <property type="protein sequence ID" value="KAK1922766.1"/>
    <property type="molecule type" value="Genomic_DNA"/>
</dbReference>
<dbReference type="PANTHER" id="PTHR39472:SF1">
    <property type="entry name" value="EXPRESSED PROTEIN"/>
    <property type="match status" value="1"/>
</dbReference>
<comment type="caution">
    <text evidence="3">The sequence shown here is derived from an EMBL/GenBank/DDBJ whole genome shotgun (WGS) entry which is preliminary data.</text>
</comment>
<evidence type="ECO:0000313" key="3">
    <source>
        <dbReference type="EMBL" id="KAK1922766.1"/>
    </source>
</evidence>
<feature type="compositionally biased region" description="Low complexity" evidence="2">
    <location>
        <begin position="206"/>
        <end position="218"/>
    </location>
</feature>
<accession>A0AAD9FNW1</accession>
<dbReference type="Proteomes" id="UP001182556">
    <property type="component" value="Unassembled WGS sequence"/>
</dbReference>
<feature type="compositionally biased region" description="Acidic residues" evidence="2">
    <location>
        <begin position="403"/>
        <end position="415"/>
    </location>
</feature>
<feature type="compositionally biased region" description="Gly residues" evidence="2">
    <location>
        <begin position="367"/>
        <end position="377"/>
    </location>
</feature>
<dbReference type="AlphaFoldDB" id="A0AAD9FNW1"/>
<evidence type="ECO:0000256" key="1">
    <source>
        <dbReference type="SAM" id="Coils"/>
    </source>
</evidence>
<feature type="region of interest" description="Disordered" evidence="2">
    <location>
        <begin position="290"/>
        <end position="336"/>
    </location>
</feature>
<name>A0AAD9FNW1_PAPLA</name>
<gene>
    <name evidence="3" type="ORF">DB88DRAFT_496206</name>
</gene>
<feature type="compositionally biased region" description="Polar residues" evidence="2">
    <location>
        <begin position="183"/>
        <end position="198"/>
    </location>
</feature>
<feature type="compositionally biased region" description="Acidic residues" evidence="2">
    <location>
        <begin position="321"/>
        <end position="331"/>
    </location>
</feature>